<dbReference type="AlphaFoldDB" id="F7XX15"/>
<sequence length="88" mass="9646">MLGNLPDIKHHTTNLLVASSVNAVARYLLGASYKGRFPEKTRIISDGISNGILCNAAINFADSFIYETSLPIFKAATLMLLVCVYPWN</sequence>
<evidence type="ECO:0000313" key="2">
    <source>
        <dbReference type="Proteomes" id="UP000006639"/>
    </source>
</evidence>
<reference evidence="1 2" key="1">
    <citation type="journal article" date="2011" name="Mol. Biol. Evol.">
        <title>Phylogenomic evidence for the presence of a flagellum and cbb3 oxidase in the free-living mitochondrial ancestor.</title>
        <authorList>
            <person name="Sassera D."/>
            <person name="Lo N."/>
            <person name="Epis S."/>
            <person name="D'Auria G."/>
            <person name="Montagna M."/>
            <person name="Comandatore F."/>
            <person name="Horner D."/>
            <person name="Pereto J."/>
            <person name="Luciano A.M."/>
            <person name="Franciosi F."/>
            <person name="Ferri E."/>
            <person name="Crotti E."/>
            <person name="Bazzocchi C."/>
            <person name="Daffonchio D."/>
            <person name="Sacchi L."/>
            <person name="Moya A."/>
            <person name="Latorre A."/>
            <person name="Bandi C."/>
        </authorList>
    </citation>
    <scope>NUCLEOTIDE SEQUENCE [LARGE SCALE GENOMIC DNA]</scope>
    <source>
        <strain evidence="1 2">IricVA</strain>
    </source>
</reference>
<dbReference type="Proteomes" id="UP000006639">
    <property type="component" value="Chromosome"/>
</dbReference>
<keyword evidence="2" id="KW-1185">Reference proteome</keyword>
<dbReference type="EMBL" id="CP002130">
    <property type="protein sequence ID" value="AEI89214.1"/>
    <property type="molecule type" value="Genomic_DNA"/>
</dbReference>
<dbReference type="HOGENOM" id="CLU_2465627_0_0_5"/>
<gene>
    <name evidence="1" type="ordered locus">midi_00933</name>
</gene>
<dbReference type="RefSeq" id="WP_013951412.1">
    <property type="nucleotide sequence ID" value="NC_015722.1"/>
</dbReference>
<evidence type="ECO:0000313" key="1">
    <source>
        <dbReference type="EMBL" id="AEI89214.1"/>
    </source>
</evidence>
<name>F7XX15_MIDMI</name>
<protein>
    <submittedName>
        <fullName evidence="1">Uncharacterized protein</fullName>
    </submittedName>
</protein>
<organism evidence="1 2">
    <name type="scientific">Midichloria mitochondrii (strain IricVA)</name>
    <dbReference type="NCBI Taxonomy" id="696127"/>
    <lineage>
        <taxon>Bacteria</taxon>
        <taxon>Pseudomonadati</taxon>
        <taxon>Pseudomonadota</taxon>
        <taxon>Alphaproteobacteria</taxon>
        <taxon>Rickettsiales</taxon>
        <taxon>Candidatus Midichloriaceae</taxon>
        <taxon>Candidatus Midichloria</taxon>
    </lineage>
</organism>
<accession>F7XX15</accession>
<dbReference type="STRING" id="696127.midi_00933"/>
<proteinExistence type="predicted"/>
<dbReference type="KEGG" id="mmn:midi_00933"/>